<protein>
    <recommendedName>
        <fullName evidence="4">Type VII secretion effector</fullName>
    </recommendedName>
</protein>
<sequence length="87" mass="9137">MAKISTDEATVTDLTSQFSNSLSSLTFEPKQGGKMSYSESSAASGMKSSLSSLGSILSSFKSNASKDIGNLSKIHQAIKQSEKNAIK</sequence>
<dbReference type="Pfam" id="PF11328">
    <property type="entry name" value="DUF3130"/>
    <property type="match status" value="1"/>
</dbReference>
<dbReference type="Proteomes" id="UP000095256">
    <property type="component" value="Unassembled WGS sequence"/>
</dbReference>
<evidence type="ECO:0008006" key="4">
    <source>
        <dbReference type="Google" id="ProtNLM"/>
    </source>
</evidence>
<keyword evidence="3" id="KW-1185">Reference proteome</keyword>
<evidence type="ECO:0000313" key="2">
    <source>
        <dbReference type="EMBL" id="OEH83273.1"/>
    </source>
</evidence>
<accession>A0A1E5KZM1</accession>
<feature type="compositionally biased region" description="Low complexity" evidence="1">
    <location>
        <begin position="33"/>
        <end position="47"/>
    </location>
</feature>
<gene>
    <name evidence="2" type="ORF">BCR26_10755</name>
</gene>
<name>A0A1E5KZM1_9ENTE</name>
<organism evidence="2 3">
    <name type="scientific">Enterococcus rivorum</name>
    <dbReference type="NCBI Taxonomy" id="762845"/>
    <lineage>
        <taxon>Bacteria</taxon>
        <taxon>Bacillati</taxon>
        <taxon>Bacillota</taxon>
        <taxon>Bacilli</taxon>
        <taxon>Lactobacillales</taxon>
        <taxon>Enterococcaceae</taxon>
        <taxon>Enterococcus</taxon>
    </lineage>
</organism>
<evidence type="ECO:0000313" key="3">
    <source>
        <dbReference type="Proteomes" id="UP000095256"/>
    </source>
</evidence>
<proteinExistence type="predicted"/>
<dbReference type="RefSeq" id="WP_069697825.1">
    <property type="nucleotide sequence ID" value="NZ_JBHRXB010000001.1"/>
</dbReference>
<dbReference type="EMBL" id="MIEK01000010">
    <property type="protein sequence ID" value="OEH83273.1"/>
    <property type="molecule type" value="Genomic_DNA"/>
</dbReference>
<comment type="caution">
    <text evidence="2">The sequence shown here is derived from an EMBL/GenBank/DDBJ whole genome shotgun (WGS) entry which is preliminary data.</text>
</comment>
<dbReference type="AlphaFoldDB" id="A0A1E5KZM1"/>
<dbReference type="InterPro" id="IPR021477">
    <property type="entry name" value="TVIIS_effector_SACOL2603_fam"/>
</dbReference>
<evidence type="ECO:0000256" key="1">
    <source>
        <dbReference type="SAM" id="MobiDB-lite"/>
    </source>
</evidence>
<reference evidence="2 3" key="1">
    <citation type="submission" date="2016-09" db="EMBL/GenBank/DDBJ databases">
        <authorList>
            <person name="Capua I."/>
            <person name="De Benedictis P."/>
            <person name="Joannis T."/>
            <person name="Lombin L.H."/>
            <person name="Cattoli G."/>
        </authorList>
    </citation>
    <scope>NUCLEOTIDE SEQUENCE [LARGE SCALE GENOMIC DNA]</scope>
    <source>
        <strain evidence="2 3">LMG 25899</strain>
    </source>
</reference>
<feature type="region of interest" description="Disordered" evidence="1">
    <location>
        <begin position="24"/>
        <end position="47"/>
    </location>
</feature>